<dbReference type="AlphaFoldDB" id="A0A0D0QGV4"/>
<organism evidence="7 8">
    <name type="scientific">Wenxinia marina DSM 24838</name>
    <dbReference type="NCBI Taxonomy" id="1123501"/>
    <lineage>
        <taxon>Bacteria</taxon>
        <taxon>Pseudomonadati</taxon>
        <taxon>Pseudomonadota</taxon>
        <taxon>Alphaproteobacteria</taxon>
        <taxon>Rhodobacterales</taxon>
        <taxon>Roseobacteraceae</taxon>
        <taxon>Wenxinia</taxon>
    </lineage>
</organism>
<comment type="caution">
    <text evidence="7">The sequence shown here is derived from an EMBL/GenBank/DDBJ whole genome shotgun (WGS) entry which is preliminary data.</text>
</comment>
<gene>
    <name evidence="7" type="ORF">Wenmar_01177</name>
</gene>
<evidence type="ECO:0000313" key="7">
    <source>
        <dbReference type="EMBL" id="KIQ70218.1"/>
    </source>
</evidence>
<keyword evidence="3 5" id="KW-1133">Transmembrane helix</keyword>
<evidence type="ECO:0000256" key="2">
    <source>
        <dbReference type="ARBA" id="ARBA00022692"/>
    </source>
</evidence>
<evidence type="ECO:0000313" key="8">
    <source>
        <dbReference type="Proteomes" id="UP000035100"/>
    </source>
</evidence>
<feature type="transmembrane region" description="Helical" evidence="5">
    <location>
        <begin position="209"/>
        <end position="228"/>
    </location>
</feature>
<sequence length="229" mass="24622">MTWLPFALTLAAFTASHYLPARTGLRAAAIGRIGRRAYFTLYGLTSIVLLLWVVVAAARAPVVVLWWQTSWMRWGPNLAMPLAMVLLACGLGIRQPFTLGARRGARFDPADPGLAAVTRHPLLWALSLWAGAHLLANGDLAHAILFGLFLAMGAGFIPVFDARARAALPEREARAFFAATSLLSLAPLADPDWRRRNGGPLLRRAVAGLALWLVALALHGVVIGVSPLP</sequence>
<dbReference type="eggNOG" id="COG4094">
    <property type="taxonomic scope" value="Bacteria"/>
</dbReference>
<dbReference type="STRING" id="1123501.Wenmar_01177"/>
<dbReference type="RefSeq" id="WP_018302955.1">
    <property type="nucleotide sequence ID" value="NZ_KB902288.1"/>
</dbReference>
<feature type="transmembrane region" description="Helical" evidence="5">
    <location>
        <begin position="140"/>
        <end position="160"/>
    </location>
</feature>
<evidence type="ECO:0000256" key="4">
    <source>
        <dbReference type="ARBA" id="ARBA00023136"/>
    </source>
</evidence>
<keyword evidence="2 5" id="KW-0812">Transmembrane</keyword>
<dbReference type="EMBL" id="AONG01000006">
    <property type="protein sequence ID" value="KIQ70218.1"/>
    <property type="molecule type" value="Genomic_DNA"/>
</dbReference>
<feature type="domain" description="NnrU" evidence="6">
    <location>
        <begin position="6"/>
        <end position="227"/>
    </location>
</feature>
<feature type="transmembrane region" description="Helical" evidence="5">
    <location>
        <begin position="37"/>
        <end position="66"/>
    </location>
</feature>
<feature type="transmembrane region" description="Helical" evidence="5">
    <location>
        <begin position="78"/>
        <end position="97"/>
    </location>
</feature>
<dbReference type="Pfam" id="PF07298">
    <property type="entry name" value="NnrU"/>
    <property type="match status" value="1"/>
</dbReference>
<evidence type="ECO:0000256" key="3">
    <source>
        <dbReference type="ARBA" id="ARBA00022989"/>
    </source>
</evidence>
<proteinExistence type="predicted"/>
<accession>A0A0D0QGV4</accession>
<keyword evidence="4 5" id="KW-0472">Membrane</keyword>
<evidence type="ECO:0000259" key="6">
    <source>
        <dbReference type="Pfam" id="PF07298"/>
    </source>
</evidence>
<comment type="subcellular location">
    <subcellularLocation>
        <location evidence="1">Membrane</location>
        <topology evidence="1">Multi-pass membrane protein</topology>
    </subcellularLocation>
</comment>
<dbReference type="GO" id="GO:0016020">
    <property type="term" value="C:membrane"/>
    <property type="evidence" value="ECO:0007669"/>
    <property type="project" value="UniProtKB-SubCell"/>
</dbReference>
<dbReference type="Proteomes" id="UP000035100">
    <property type="component" value="Unassembled WGS sequence"/>
</dbReference>
<keyword evidence="8" id="KW-1185">Reference proteome</keyword>
<reference evidence="7 8" key="1">
    <citation type="submission" date="2013-01" db="EMBL/GenBank/DDBJ databases">
        <authorList>
            <person name="Fiebig A."/>
            <person name="Goeker M."/>
            <person name="Klenk H.-P.P."/>
        </authorList>
    </citation>
    <scope>NUCLEOTIDE SEQUENCE [LARGE SCALE GENOMIC DNA]</scope>
    <source>
        <strain evidence="7 8">DSM 24838</strain>
    </source>
</reference>
<dbReference type="InterPro" id="IPR009915">
    <property type="entry name" value="NnrU_dom"/>
</dbReference>
<evidence type="ECO:0000256" key="5">
    <source>
        <dbReference type="SAM" id="Phobius"/>
    </source>
</evidence>
<protein>
    <submittedName>
        <fullName evidence="7">Putative membrane protein</fullName>
    </submittedName>
</protein>
<name>A0A0D0QGV4_9RHOB</name>
<evidence type="ECO:0000256" key="1">
    <source>
        <dbReference type="ARBA" id="ARBA00004141"/>
    </source>
</evidence>